<dbReference type="Gene3D" id="3.30.70.270">
    <property type="match status" value="1"/>
</dbReference>
<dbReference type="InterPro" id="IPR043502">
    <property type="entry name" value="DNA/RNA_pol_sf"/>
</dbReference>
<feature type="region of interest" description="Disordered" evidence="2">
    <location>
        <begin position="97"/>
        <end position="119"/>
    </location>
</feature>
<dbReference type="Gene3D" id="1.10.340.70">
    <property type="match status" value="1"/>
</dbReference>
<sequence length="622" mass="72323">MPILRDTGATVDVISQKFVDYAKMTGEHVWVKYFLNDYLVCLPLAEVEIKCELGHIKAKAAVVTNDPGRYVLDNKTDNLFKDKPFLKLEKINAVMTRSQTKRSTEEDQNKEAEMEQPEEMTHFEIDEEILPQADEEFKEIKQLVEVDSKEFIESQHQSRDLAPLLNEAKTENSSKPNYFKIKENGMLVRRKIDKNEIERELIVVPEKYRDQIKSLCHDSTSGHLGIVKTKDRLARYFYWPNCYKEIEEYVKTCDPCQRVGKSNDKTKAPLTLVPIISEWMNPEDEGNNVVEYVFQLINRLKRCKELALDKMLEMQTKRKVWYDRKAIKREFSEGDLVLVVSTSKPNKLAVEWKGPGKIEKKLSETNYVVSFEGKKDHNQVYHVNMLKPYHKRAELVNLMIIEDKSDIEDMDENFPAIDSEPTLFDFDEIKESSSLNDKLNEQQIQELHDLLLKFSKIFSNKPGKTHLVMHDIQLIENTPIQCKPYRISPRQTKILKTEIDKMLKHKIIELGDSDYTSPMILVEVAGKDPRPCIDYRKLNKITKTQFFPLPNIEQRAEIVATAKYISVLDLTKGYWQIPLTPNAQRIATFVTSFGTFRPLRMPFGLKNAPFTFNKMMADILHG</sequence>
<protein>
    <recommendedName>
        <fullName evidence="1">RNA-directed DNA polymerase</fullName>
        <ecNumber evidence="1">2.7.7.49</ecNumber>
    </recommendedName>
</protein>
<feature type="domain" description="Integrase zinc-binding" evidence="4">
    <location>
        <begin position="204"/>
        <end position="260"/>
    </location>
</feature>
<dbReference type="Pfam" id="PF00078">
    <property type="entry name" value="RVT_1"/>
    <property type="match status" value="1"/>
</dbReference>
<evidence type="ECO:0000259" key="3">
    <source>
        <dbReference type="Pfam" id="PF00078"/>
    </source>
</evidence>
<dbReference type="PANTHER" id="PTHR37984">
    <property type="entry name" value="PROTEIN CBG26694"/>
    <property type="match status" value="1"/>
</dbReference>
<dbReference type="InterPro" id="IPR041588">
    <property type="entry name" value="Integrase_H2C2"/>
</dbReference>
<gene>
    <name evidence="5" type="primary">POL_257</name>
    <name evidence="5" type="ORF">AVEN_258361_1</name>
</gene>
<dbReference type="GO" id="GO:0003964">
    <property type="term" value="F:RNA-directed DNA polymerase activity"/>
    <property type="evidence" value="ECO:0007669"/>
    <property type="project" value="UniProtKB-EC"/>
</dbReference>
<evidence type="ECO:0000259" key="4">
    <source>
        <dbReference type="Pfam" id="PF17921"/>
    </source>
</evidence>
<dbReference type="EMBL" id="BGPR01034930">
    <property type="protein sequence ID" value="GBO09537.1"/>
    <property type="molecule type" value="Genomic_DNA"/>
</dbReference>
<evidence type="ECO:0000313" key="5">
    <source>
        <dbReference type="EMBL" id="GBO09537.1"/>
    </source>
</evidence>
<dbReference type="Gene3D" id="3.10.10.10">
    <property type="entry name" value="HIV Type 1 Reverse Transcriptase, subunit A, domain 1"/>
    <property type="match status" value="1"/>
</dbReference>
<dbReference type="PANTHER" id="PTHR37984:SF5">
    <property type="entry name" value="PROTEIN NYNRIN-LIKE"/>
    <property type="match status" value="1"/>
</dbReference>
<dbReference type="InterPro" id="IPR043128">
    <property type="entry name" value="Rev_trsase/Diguanyl_cyclase"/>
</dbReference>
<proteinExistence type="predicted"/>
<evidence type="ECO:0000256" key="2">
    <source>
        <dbReference type="SAM" id="MobiDB-lite"/>
    </source>
</evidence>
<name>A0A4Y2UDB5_ARAVE</name>
<accession>A0A4Y2UDB5</accession>
<comment type="caution">
    <text evidence="5">The sequence shown here is derived from an EMBL/GenBank/DDBJ whole genome shotgun (WGS) entry which is preliminary data.</text>
</comment>
<reference evidence="5 6" key="1">
    <citation type="journal article" date="2019" name="Sci. Rep.">
        <title>Orb-weaving spider Araneus ventricosus genome elucidates the spidroin gene catalogue.</title>
        <authorList>
            <person name="Kono N."/>
            <person name="Nakamura H."/>
            <person name="Ohtoshi R."/>
            <person name="Moran D.A.P."/>
            <person name="Shinohara A."/>
            <person name="Yoshida Y."/>
            <person name="Fujiwara M."/>
            <person name="Mori M."/>
            <person name="Tomita M."/>
            <person name="Arakawa K."/>
        </authorList>
    </citation>
    <scope>NUCLEOTIDE SEQUENCE [LARGE SCALE GENOMIC DNA]</scope>
</reference>
<dbReference type="AlphaFoldDB" id="A0A4Y2UDB5"/>
<dbReference type="Pfam" id="PF17921">
    <property type="entry name" value="Integrase_H2C2"/>
    <property type="match status" value="1"/>
</dbReference>
<dbReference type="FunFam" id="1.10.340.70:FF:000001">
    <property type="entry name" value="Retrovirus-related Pol polyprotein from transposon gypsy-like Protein"/>
    <property type="match status" value="1"/>
</dbReference>
<keyword evidence="6" id="KW-1185">Reference proteome</keyword>
<evidence type="ECO:0000256" key="1">
    <source>
        <dbReference type="ARBA" id="ARBA00012493"/>
    </source>
</evidence>
<dbReference type="InterPro" id="IPR000477">
    <property type="entry name" value="RT_dom"/>
</dbReference>
<dbReference type="InterPro" id="IPR050951">
    <property type="entry name" value="Retrovirus_Pol_polyprotein"/>
</dbReference>
<feature type="domain" description="Reverse transcriptase" evidence="3">
    <location>
        <begin position="527"/>
        <end position="621"/>
    </location>
</feature>
<dbReference type="CDD" id="cd01647">
    <property type="entry name" value="RT_LTR"/>
    <property type="match status" value="1"/>
</dbReference>
<feature type="compositionally biased region" description="Basic and acidic residues" evidence="2">
    <location>
        <begin position="102"/>
        <end position="119"/>
    </location>
</feature>
<organism evidence="5 6">
    <name type="scientific">Araneus ventricosus</name>
    <name type="common">Orbweaver spider</name>
    <name type="synonym">Epeira ventricosa</name>
    <dbReference type="NCBI Taxonomy" id="182803"/>
    <lineage>
        <taxon>Eukaryota</taxon>
        <taxon>Metazoa</taxon>
        <taxon>Ecdysozoa</taxon>
        <taxon>Arthropoda</taxon>
        <taxon>Chelicerata</taxon>
        <taxon>Arachnida</taxon>
        <taxon>Araneae</taxon>
        <taxon>Araneomorphae</taxon>
        <taxon>Entelegynae</taxon>
        <taxon>Araneoidea</taxon>
        <taxon>Araneidae</taxon>
        <taxon>Araneus</taxon>
    </lineage>
</organism>
<dbReference type="Proteomes" id="UP000499080">
    <property type="component" value="Unassembled WGS sequence"/>
</dbReference>
<dbReference type="EC" id="2.7.7.49" evidence="1"/>
<dbReference type="SUPFAM" id="SSF56672">
    <property type="entry name" value="DNA/RNA polymerases"/>
    <property type="match status" value="1"/>
</dbReference>
<evidence type="ECO:0000313" key="6">
    <source>
        <dbReference type="Proteomes" id="UP000499080"/>
    </source>
</evidence>